<keyword evidence="1" id="KW-1133">Transmembrane helix</keyword>
<evidence type="ECO:0000256" key="1">
    <source>
        <dbReference type="SAM" id="Phobius"/>
    </source>
</evidence>
<comment type="caution">
    <text evidence="2">The sequence shown here is derived from an EMBL/GenBank/DDBJ whole genome shotgun (WGS) entry which is preliminary data.</text>
</comment>
<evidence type="ECO:0000313" key="3">
    <source>
        <dbReference type="Proteomes" id="UP000051682"/>
    </source>
</evidence>
<keyword evidence="3" id="KW-1185">Reference proteome</keyword>
<name>A0A0Q3HPH8_9FLAO</name>
<proteinExistence type="predicted"/>
<accession>A0A0Q3HPH8</accession>
<dbReference type="EMBL" id="LLYZ01000020">
    <property type="protein sequence ID" value="KQK24679.1"/>
    <property type="molecule type" value="Genomic_DNA"/>
</dbReference>
<evidence type="ECO:0000313" key="2">
    <source>
        <dbReference type="EMBL" id="KQK24679.1"/>
    </source>
</evidence>
<keyword evidence="1" id="KW-0472">Membrane</keyword>
<dbReference type="RefSeq" id="WP_056017199.1">
    <property type="nucleotide sequence ID" value="NZ_LLYZ01000020.1"/>
</dbReference>
<feature type="transmembrane region" description="Helical" evidence="1">
    <location>
        <begin position="6"/>
        <end position="26"/>
    </location>
</feature>
<dbReference type="Proteomes" id="UP000051682">
    <property type="component" value="Unassembled WGS sequence"/>
</dbReference>
<sequence length="178" mass="21201">MEEYFKIILVSIFSGAVVASVISIIFKRKTEKITAEIKNQFEMNLTSQKSGHVWKEKAVSELYGPLYLHFSRTNRAIKRYREKNLFLEEKVMKESNEKIRNLLLEKSYLILPDLFEDANNLVEHYDVWLEEFSKLRETENPEVDKKFVFAGPQGYPYPKNSEKIFIKKYLELWNSLYQ</sequence>
<dbReference type="STRING" id="452084.AR438_15970"/>
<keyword evidence="1" id="KW-0812">Transmembrane</keyword>
<dbReference type="OrthoDB" id="5764132at2"/>
<organism evidence="2 3">
    <name type="scientific">Chryseobacterium aquaticum</name>
    <dbReference type="NCBI Taxonomy" id="452084"/>
    <lineage>
        <taxon>Bacteria</taxon>
        <taxon>Pseudomonadati</taxon>
        <taxon>Bacteroidota</taxon>
        <taxon>Flavobacteriia</taxon>
        <taxon>Flavobacteriales</taxon>
        <taxon>Weeksellaceae</taxon>
        <taxon>Chryseobacterium group</taxon>
        <taxon>Chryseobacterium</taxon>
    </lineage>
</organism>
<gene>
    <name evidence="2" type="ORF">AR438_15970</name>
</gene>
<evidence type="ECO:0008006" key="4">
    <source>
        <dbReference type="Google" id="ProtNLM"/>
    </source>
</evidence>
<dbReference type="AlphaFoldDB" id="A0A0Q3HPH8"/>
<reference evidence="2 3" key="1">
    <citation type="submission" date="2015-10" db="EMBL/GenBank/DDBJ databases">
        <title>Chryseobacterium aquaticum genome.</title>
        <authorList>
            <person name="Newman J.D."/>
            <person name="Ferguson M.B."/>
            <person name="Miller J.R."/>
        </authorList>
    </citation>
    <scope>NUCLEOTIDE SEQUENCE [LARGE SCALE GENOMIC DNA]</scope>
    <source>
        <strain evidence="2 3">KCTC 12483</strain>
    </source>
</reference>
<protein>
    <recommendedName>
        <fullName evidence="4">DUF4760 domain-containing protein</fullName>
    </recommendedName>
</protein>